<feature type="region of interest" description="Disordered" evidence="1">
    <location>
        <begin position="1"/>
        <end position="25"/>
    </location>
</feature>
<evidence type="ECO:0000313" key="3">
    <source>
        <dbReference type="Proteomes" id="UP000299102"/>
    </source>
</evidence>
<gene>
    <name evidence="2" type="ORF">EVAR_31759_1</name>
</gene>
<keyword evidence="3" id="KW-1185">Reference proteome</keyword>
<dbReference type="EMBL" id="BGZK01000473">
    <property type="protein sequence ID" value="GBP45854.1"/>
    <property type="molecule type" value="Genomic_DNA"/>
</dbReference>
<accession>A0A4C1W6R1</accession>
<feature type="compositionally biased region" description="Basic and acidic residues" evidence="1">
    <location>
        <begin position="1"/>
        <end position="14"/>
    </location>
</feature>
<reference evidence="2 3" key="1">
    <citation type="journal article" date="2019" name="Commun. Biol.">
        <title>The bagworm genome reveals a unique fibroin gene that provides high tensile strength.</title>
        <authorList>
            <person name="Kono N."/>
            <person name="Nakamura H."/>
            <person name="Ohtoshi R."/>
            <person name="Tomita M."/>
            <person name="Numata K."/>
            <person name="Arakawa K."/>
        </authorList>
    </citation>
    <scope>NUCLEOTIDE SEQUENCE [LARGE SCALE GENOMIC DNA]</scope>
</reference>
<dbReference type="AlphaFoldDB" id="A0A4C1W6R1"/>
<name>A0A4C1W6R1_EUMVA</name>
<feature type="region of interest" description="Disordered" evidence="1">
    <location>
        <begin position="48"/>
        <end position="76"/>
    </location>
</feature>
<evidence type="ECO:0000313" key="2">
    <source>
        <dbReference type="EMBL" id="GBP45854.1"/>
    </source>
</evidence>
<organism evidence="2 3">
    <name type="scientific">Eumeta variegata</name>
    <name type="common">Bagworm moth</name>
    <name type="synonym">Eumeta japonica</name>
    <dbReference type="NCBI Taxonomy" id="151549"/>
    <lineage>
        <taxon>Eukaryota</taxon>
        <taxon>Metazoa</taxon>
        <taxon>Ecdysozoa</taxon>
        <taxon>Arthropoda</taxon>
        <taxon>Hexapoda</taxon>
        <taxon>Insecta</taxon>
        <taxon>Pterygota</taxon>
        <taxon>Neoptera</taxon>
        <taxon>Endopterygota</taxon>
        <taxon>Lepidoptera</taxon>
        <taxon>Glossata</taxon>
        <taxon>Ditrysia</taxon>
        <taxon>Tineoidea</taxon>
        <taxon>Psychidae</taxon>
        <taxon>Oiketicinae</taxon>
        <taxon>Eumeta</taxon>
    </lineage>
</organism>
<protein>
    <submittedName>
        <fullName evidence="2">Uncharacterized protein</fullName>
    </submittedName>
</protein>
<evidence type="ECO:0000256" key="1">
    <source>
        <dbReference type="SAM" id="MobiDB-lite"/>
    </source>
</evidence>
<dbReference type="Proteomes" id="UP000299102">
    <property type="component" value="Unassembled WGS sequence"/>
</dbReference>
<feature type="compositionally biased region" description="Basic and acidic residues" evidence="1">
    <location>
        <begin position="51"/>
        <end position="67"/>
    </location>
</feature>
<proteinExistence type="predicted"/>
<sequence length="76" mass="8410">MDGNIFHRSDRVDVRNPTPPPTSSRGTVFVLVGIVSMNRLEIDSASAQTDHALDRAPDPALDDHLPDSRLLSRSRF</sequence>
<comment type="caution">
    <text evidence="2">The sequence shown here is derived from an EMBL/GenBank/DDBJ whole genome shotgun (WGS) entry which is preliminary data.</text>
</comment>